<evidence type="ECO:0000313" key="6">
    <source>
        <dbReference type="EMBL" id="REE84377.1"/>
    </source>
</evidence>
<dbReference type="PANTHER" id="PTHR13833">
    <property type="match status" value="1"/>
</dbReference>
<feature type="domain" description="Teneurin NHL" evidence="5">
    <location>
        <begin position="246"/>
        <end position="344"/>
    </location>
</feature>
<evidence type="ECO:0000256" key="3">
    <source>
        <dbReference type="SAM" id="SignalP"/>
    </source>
</evidence>
<sequence length="533" mass="55100">MMNRSKSAALLLAAAVTVGTFSGSSSAAAGNVVQPSIGNLALYEVHTLAGSGVFDRVDGSSVSAAFREPTSLLYSAKTGSYVVADARNQMLRGVTAATTTTAAGMFIGADEYNAPLGSLLDGDSAKASFNAPSGLAADSSGAIYIADAGNNSIRKLSTNGVVTTLAGTGVMGSTDGAAAGSSFYHPLDIAVSKEGVIYVADTLNNVIRQIKDGQVTTLNAPSTRIIEYYPGAIESVGDYADGPLSQSKFNEPSGLALDAKGNLYVSDTGNNRIRYIDFKTGNVTTVAGGVSDEKLAYADGSPYAEGGFADGAATAAKLHSPRGLAVTPDGGLLIADSLNHAIRYLTNGKVITVAGMPEEEGIAGGIARNAAFNRPTDVEWVGNGAFAVADSGSNTVRIVAPYEAPAGLKDNGSTHLLYNHTELVSDAAPVIQNGVTFVPVRVLTEKLGFKVQYATGQTVLKLGKTSYTVKNGSAQVTKQIDGGASTTVALPKAPFVSKNRQFLPVRFFAEEMGLDVQWLNDVHAVLIRDKQFS</sequence>
<evidence type="ECO:0000313" key="7">
    <source>
        <dbReference type="Proteomes" id="UP000256304"/>
    </source>
</evidence>
<evidence type="ECO:0000259" key="4">
    <source>
        <dbReference type="Pfam" id="PF07833"/>
    </source>
</evidence>
<dbReference type="InterPro" id="IPR036582">
    <property type="entry name" value="Mao_N_sf"/>
</dbReference>
<feature type="signal peptide" evidence="3">
    <location>
        <begin position="1"/>
        <end position="27"/>
    </location>
</feature>
<dbReference type="PROSITE" id="PS51125">
    <property type="entry name" value="NHL"/>
    <property type="match status" value="2"/>
</dbReference>
<gene>
    <name evidence="6" type="ORF">A8990_11554</name>
</gene>
<feature type="repeat" description="NHL" evidence="2">
    <location>
        <begin position="249"/>
        <end position="279"/>
    </location>
</feature>
<evidence type="ECO:0000256" key="1">
    <source>
        <dbReference type="ARBA" id="ARBA00022737"/>
    </source>
</evidence>
<dbReference type="Pfam" id="PF01436">
    <property type="entry name" value="NHL"/>
    <property type="match status" value="1"/>
</dbReference>
<evidence type="ECO:0000256" key="2">
    <source>
        <dbReference type="PROSITE-ProRule" id="PRU00504"/>
    </source>
</evidence>
<dbReference type="InterPro" id="IPR056822">
    <property type="entry name" value="TEN_NHL"/>
</dbReference>
<keyword evidence="3" id="KW-0732">Signal</keyword>
<dbReference type="SUPFAM" id="SSF55383">
    <property type="entry name" value="Copper amine oxidase, domain N"/>
    <property type="match status" value="1"/>
</dbReference>
<dbReference type="SUPFAM" id="SSF101898">
    <property type="entry name" value="NHL repeat"/>
    <property type="match status" value="1"/>
</dbReference>
<dbReference type="Gene3D" id="3.30.457.10">
    <property type="entry name" value="Copper amine oxidase-like, N-terminal domain"/>
    <property type="match status" value="1"/>
</dbReference>
<dbReference type="AlphaFoldDB" id="A0A3D9RX25"/>
<dbReference type="Pfam" id="PF25021">
    <property type="entry name" value="TEN_NHL"/>
    <property type="match status" value="1"/>
</dbReference>
<dbReference type="InterPro" id="IPR012854">
    <property type="entry name" value="Cu_amine_oxidase-like_N"/>
</dbReference>
<accession>A0A3D9RX25</accession>
<feature type="domain" description="Copper amine oxidase-like N-terminal" evidence="4">
    <location>
        <begin position="419"/>
        <end position="525"/>
    </location>
</feature>
<keyword evidence="7" id="KW-1185">Reference proteome</keyword>
<dbReference type="EMBL" id="QTTN01000015">
    <property type="protein sequence ID" value="REE84377.1"/>
    <property type="molecule type" value="Genomic_DNA"/>
</dbReference>
<dbReference type="RefSeq" id="WP_116189665.1">
    <property type="nucleotide sequence ID" value="NZ_QTTN01000015.1"/>
</dbReference>
<keyword evidence="1" id="KW-0677">Repeat</keyword>
<comment type="caution">
    <text evidence="6">The sequence shown here is derived from an EMBL/GenBank/DDBJ whole genome shotgun (WGS) entry which is preliminary data.</text>
</comment>
<dbReference type="InterPro" id="IPR001258">
    <property type="entry name" value="NHL_repeat"/>
</dbReference>
<organism evidence="6 7">
    <name type="scientific">Paenibacillus taihuensis</name>
    <dbReference type="NCBI Taxonomy" id="1156355"/>
    <lineage>
        <taxon>Bacteria</taxon>
        <taxon>Bacillati</taxon>
        <taxon>Bacillota</taxon>
        <taxon>Bacilli</taxon>
        <taxon>Bacillales</taxon>
        <taxon>Paenibacillaceae</taxon>
        <taxon>Paenibacillus</taxon>
    </lineage>
</organism>
<dbReference type="Proteomes" id="UP000256304">
    <property type="component" value="Unassembled WGS sequence"/>
</dbReference>
<feature type="chain" id="PRO_5017722061" evidence="3">
    <location>
        <begin position="28"/>
        <end position="533"/>
    </location>
</feature>
<name>A0A3D9RX25_9BACL</name>
<dbReference type="Gene3D" id="2.120.10.30">
    <property type="entry name" value="TolB, C-terminal domain"/>
    <property type="match status" value="3"/>
</dbReference>
<dbReference type="OrthoDB" id="9799230at2"/>
<dbReference type="Pfam" id="PF07833">
    <property type="entry name" value="Cu_amine_oxidN1"/>
    <property type="match status" value="1"/>
</dbReference>
<feature type="repeat" description="NHL" evidence="2">
    <location>
        <begin position="129"/>
        <end position="159"/>
    </location>
</feature>
<reference evidence="6 7" key="1">
    <citation type="submission" date="2018-08" db="EMBL/GenBank/DDBJ databases">
        <title>Genomic Encyclopedia of Type Strains, Phase III (KMG-III): the genomes of soil and plant-associated and newly described type strains.</title>
        <authorList>
            <person name="Whitman W."/>
        </authorList>
    </citation>
    <scope>NUCLEOTIDE SEQUENCE [LARGE SCALE GENOMIC DNA]</scope>
    <source>
        <strain evidence="6 7">CGMCC 1.10966</strain>
    </source>
</reference>
<dbReference type="InterPro" id="IPR011042">
    <property type="entry name" value="6-blade_b-propeller_TolB-like"/>
</dbReference>
<protein>
    <submittedName>
        <fullName evidence="6">NHL repeat-containing protein</fullName>
    </submittedName>
</protein>
<dbReference type="PANTHER" id="PTHR13833:SF71">
    <property type="entry name" value="NHL DOMAIN-CONTAINING PROTEIN"/>
    <property type="match status" value="1"/>
</dbReference>
<evidence type="ECO:0000259" key="5">
    <source>
        <dbReference type="Pfam" id="PF25021"/>
    </source>
</evidence>
<proteinExistence type="predicted"/>